<evidence type="ECO:0000313" key="1">
    <source>
        <dbReference type="Proteomes" id="UP000095283"/>
    </source>
</evidence>
<dbReference type="WBParaSite" id="Hba_17146">
    <property type="protein sequence ID" value="Hba_17146"/>
    <property type="gene ID" value="Hba_17146"/>
</dbReference>
<protein>
    <submittedName>
        <fullName evidence="2">DUF1738 domain-containing protein</fullName>
    </submittedName>
</protein>
<evidence type="ECO:0000313" key="2">
    <source>
        <dbReference type="WBParaSite" id="Hba_17146"/>
    </source>
</evidence>
<dbReference type="AlphaFoldDB" id="A0A1I7XI31"/>
<sequence length="89" mass="10352">MLNTEIIDKYAFRRAIQKELIEYENNNSKEHKKLVRYSIGTWLVIGPEDIVEAQRVDKRKRDYGTANGIRNAAKWKTCVTGSHKIETIS</sequence>
<reference evidence="2" key="1">
    <citation type="submission" date="2016-11" db="UniProtKB">
        <authorList>
            <consortium name="WormBaseParasite"/>
        </authorList>
    </citation>
    <scope>IDENTIFICATION</scope>
</reference>
<proteinExistence type="predicted"/>
<accession>A0A1I7XI31</accession>
<keyword evidence="1" id="KW-1185">Reference proteome</keyword>
<name>A0A1I7XI31_HETBA</name>
<organism evidence="1 2">
    <name type="scientific">Heterorhabditis bacteriophora</name>
    <name type="common">Entomopathogenic nematode worm</name>
    <dbReference type="NCBI Taxonomy" id="37862"/>
    <lineage>
        <taxon>Eukaryota</taxon>
        <taxon>Metazoa</taxon>
        <taxon>Ecdysozoa</taxon>
        <taxon>Nematoda</taxon>
        <taxon>Chromadorea</taxon>
        <taxon>Rhabditida</taxon>
        <taxon>Rhabditina</taxon>
        <taxon>Rhabditomorpha</taxon>
        <taxon>Strongyloidea</taxon>
        <taxon>Heterorhabditidae</taxon>
        <taxon>Heterorhabditis</taxon>
    </lineage>
</organism>
<dbReference type="Proteomes" id="UP000095283">
    <property type="component" value="Unplaced"/>
</dbReference>